<reference evidence="1" key="2">
    <citation type="submission" date="2022-01" db="EMBL/GenBank/DDBJ databases">
        <authorList>
            <person name="Yamashiro T."/>
            <person name="Shiraishi A."/>
            <person name="Satake H."/>
            <person name="Nakayama K."/>
        </authorList>
    </citation>
    <scope>NUCLEOTIDE SEQUENCE</scope>
</reference>
<evidence type="ECO:0000313" key="2">
    <source>
        <dbReference type="Proteomes" id="UP001151760"/>
    </source>
</evidence>
<evidence type="ECO:0000313" key="1">
    <source>
        <dbReference type="EMBL" id="GJT84539.1"/>
    </source>
</evidence>
<reference evidence="1" key="1">
    <citation type="journal article" date="2022" name="Int. J. Mol. Sci.">
        <title>Draft Genome of Tanacetum Coccineum: Genomic Comparison of Closely Related Tanacetum-Family Plants.</title>
        <authorList>
            <person name="Yamashiro T."/>
            <person name="Shiraishi A."/>
            <person name="Nakayama K."/>
            <person name="Satake H."/>
        </authorList>
    </citation>
    <scope>NUCLEOTIDE SEQUENCE</scope>
</reference>
<keyword evidence="2" id="KW-1185">Reference proteome</keyword>
<sequence length="243" mass="27347">MGEPLGLGYGALRRWEIVLGEGRMPSVFEVGQSSGFVPKPKRPERVSALRQTTLTTWIDLEDGISYIDVPAYPPPAPHVQTLPSLEWSSGSLPVSPAPSIVPLPVSSPMIPLTGIDSFSKLDFTTMMRIRWMKEICYSGAFNNDAYPVPSKIVLSPTLFERILEHEQERFAVTFGAIWRPILALELWVGQTDAQRVALWHAISDTQRENRELRLQIIEERRARLDLAEIVDSMKRGQEPRGDV</sequence>
<dbReference type="Proteomes" id="UP001151760">
    <property type="component" value="Unassembled WGS sequence"/>
</dbReference>
<gene>
    <name evidence="1" type="ORF">Tco_1066256</name>
</gene>
<accession>A0ABQ5HAR5</accession>
<comment type="caution">
    <text evidence="1">The sequence shown here is derived from an EMBL/GenBank/DDBJ whole genome shotgun (WGS) entry which is preliminary data.</text>
</comment>
<proteinExistence type="predicted"/>
<dbReference type="EMBL" id="BQNB010019368">
    <property type="protein sequence ID" value="GJT84539.1"/>
    <property type="molecule type" value="Genomic_DNA"/>
</dbReference>
<protein>
    <submittedName>
        <fullName evidence="1">Uncharacterized protein</fullName>
    </submittedName>
</protein>
<name>A0ABQ5HAR5_9ASTR</name>
<organism evidence="1 2">
    <name type="scientific">Tanacetum coccineum</name>
    <dbReference type="NCBI Taxonomy" id="301880"/>
    <lineage>
        <taxon>Eukaryota</taxon>
        <taxon>Viridiplantae</taxon>
        <taxon>Streptophyta</taxon>
        <taxon>Embryophyta</taxon>
        <taxon>Tracheophyta</taxon>
        <taxon>Spermatophyta</taxon>
        <taxon>Magnoliopsida</taxon>
        <taxon>eudicotyledons</taxon>
        <taxon>Gunneridae</taxon>
        <taxon>Pentapetalae</taxon>
        <taxon>asterids</taxon>
        <taxon>campanulids</taxon>
        <taxon>Asterales</taxon>
        <taxon>Asteraceae</taxon>
        <taxon>Asteroideae</taxon>
        <taxon>Anthemideae</taxon>
        <taxon>Anthemidinae</taxon>
        <taxon>Tanacetum</taxon>
    </lineage>
</organism>